<dbReference type="PANTHER" id="PTHR47618">
    <property type="entry name" value="BIFUNCTIONAL OLIGORIBONUCLEASE AND PAP PHOSPHATASE NRNA"/>
    <property type="match status" value="1"/>
</dbReference>
<evidence type="ECO:0000313" key="3">
    <source>
        <dbReference type="EMBL" id="HIQ67677.1"/>
    </source>
</evidence>
<dbReference type="InterPro" id="IPR003156">
    <property type="entry name" value="DHHA1_dom"/>
</dbReference>
<dbReference type="EMBL" id="DVFK01000061">
    <property type="protein sequence ID" value="HIQ67677.1"/>
    <property type="molecule type" value="Genomic_DNA"/>
</dbReference>
<protein>
    <submittedName>
        <fullName evidence="3">DHH family phosphoesterase</fullName>
    </submittedName>
</protein>
<dbReference type="Pfam" id="PF02272">
    <property type="entry name" value="DHHA1"/>
    <property type="match status" value="1"/>
</dbReference>
<feature type="domain" description="DDH" evidence="1">
    <location>
        <begin position="21"/>
        <end position="155"/>
    </location>
</feature>
<dbReference type="InterPro" id="IPR001667">
    <property type="entry name" value="DDH_dom"/>
</dbReference>
<comment type="caution">
    <text evidence="3">The sequence shown here is derived from an EMBL/GenBank/DDBJ whole genome shotgun (WGS) entry which is preliminary data.</text>
</comment>
<dbReference type="Pfam" id="PF01368">
    <property type="entry name" value="DHH"/>
    <property type="match status" value="1"/>
</dbReference>
<proteinExistence type="predicted"/>
<dbReference type="Gene3D" id="3.10.310.30">
    <property type="match status" value="1"/>
</dbReference>
<name>A0A9D0Z274_9FIRM</name>
<accession>A0A9D0Z274</accession>
<evidence type="ECO:0000259" key="2">
    <source>
        <dbReference type="Pfam" id="PF02272"/>
    </source>
</evidence>
<evidence type="ECO:0000259" key="1">
    <source>
        <dbReference type="Pfam" id="PF01368"/>
    </source>
</evidence>
<dbReference type="GO" id="GO:0003676">
    <property type="term" value="F:nucleic acid binding"/>
    <property type="evidence" value="ECO:0007669"/>
    <property type="project" value="InterPro"/>
</dbReference>
<dbReference type="InterPro" id="IPR038763">
    <property type="entry name" value="DHH_sf"/>
</dbReference>
<dbReference type="SUPFAM" id="SSF64182">
    <property type="entry name" value="DHH phosphoesterases"/>
    <property type="match status" value="1"/>
</dbReference>
<organism evidence="3 4">
    <name type="scientific">Candidatus Faecousia excrementigallinarum</name>
    <dbReference type="NCBI Taxonomy" id="2840806"/>
    <lineage>
        <taxon>Bacteria</taxon>
        <taxon>Bacillati</taxon>
        <taxon>Bacillota</taxon>
        <taxon>Clostridia</taxon>
        <taxon>Eubacteriales</taxon>
        <taxon>Oscillospiraceae</taxon>
        <taxon>Faecousia</taxon>
    </lineage>
</organism>
<gene>
    <name evidence="3" type="ORF">IAB74_04100</name>
</gene>
<dbReference type="PANTHER" id="PTHR47618:SF1">
    <property type="entry name" value="BIFUNCTIONAL OLIGORIBONUCLEASE AND PAP PHOSPHATASE NRNA"/>
    <property type="match status" value="1"/>
</dbReference>
<dbReference type="InterPro" id="IPR051319">
    <property type="entry name" value="Oligoribo/pAp-PDE_c-di-AMP_PDE"/>
</dbReference>
<reference evidence="3" key="2">
    <citation type="journal article" date="2021" name="PeerJ">
        <title>Extensive microbial diversity within the chicken gut microbiome revealed by metagenomics and culture.</title>
        <authorList>
            <person name="Gilroy R."/>
            <person name="Ravi A."/>
            <person name="Getino M."/>
            <person name="Pursley I."/>
            <person name="Horton D.L."/>
            <person name="Alikhan N.F."/>
            <person name="Baker D."/>
            <person name="Gharbi K."/>
            <person name="Hall N."/>
            <person name="Watson M."/>
            <person name="Adriaenssens E.M."/>
            <person name="Foster-Nyarko E."/>
            <person name="Jarju S."/>
            <person name="Secka A."/>
            <person name="Antonio M."/>
            <person name="Oren A."/>
            <person name="Chaudhuri R.R."/>
            <person name="La Ragione R."/>
            <person name="Hildebrand F."/>
            <person name="Pallen M.J."/>
        </authorList>
    </citation>
    <scope>NUCLEOTIDE SEQUENCE</scope>
    <source>
        <strain evidence="3">13361</strain>
    </source>
</reference>
<feature type="domain" description="DHHA1" evidence="2">
    <location>
        <begin position="231"/>
        <end position="315"/>
    </location>
</feature>
<sequence length="318" mass="34324">MTTTVLTRAETARLLEKQNSLVILTHRRPDGDTLGSAAVLCRGLRQLGKTAYILENPQITPKYAPLHEGLTTKIPEEKAFWVSVDVASPSMLPEEFAPFQEKITLRIDHHGTATSFTPMELVDAASAATGEVVYDVLKLMGAELDAPMAEALFTAVSTDTGCFRYANTTPHTFQVAAACAEKSNRLHEITQELFETNSLGRLRLQGWLVEHARFLKGGKGVVCALPKAVEEELGLQEDDLENISGFPRTIEGVKMAATLREDGENRIKISVRAVPGYDAAAVCSRFGGGGHKGAAGGLMKMSLEEAAQALGNAMEEVL</sequence>
<dbReference type="Proteomes" id="UP000886796">
    <property type="component" value="Unassembled WGS sequence"/>
</dbReference>
<dbReference type="Gene3D" id="3.90.1640.10">
    <property type="entry name" value="inorganic pyrophosphatase (n-terminal core)"/>
    <property type="match status" value="1"/>
</dbReference>
<reference evidence="3" key="1">
    <citation type="submission" date="2020-10" db="EMBL/GenBank/DDBJ databases">
        <authorList>
            <person name="Gilroy R."/>
        </authorList>
    </citation>
    <scope>NUCLEOTIDE SEQUENCE</scope>
    <source>
        <strain evidence="3">13361</strain>
    </source>
</reference>
<evidence type="ECO:0000313" key="4">
    <source>
        <dbReference type="Proteomes" id="UP000886796"/>
    </source>
</evidence>
<dbReference type="AlphaFoldDB" id="A0A9D0Z274"/>